<accession>A0A1I0EDU9</accession>
<evidence type="ECO:0008006" key="4">
    <source>
        <dbReference type="Google" id="ProtNLM"/>
    </source>
</evidence>
<feature type="compositionally biased region" description="Polar residues" evidence="1">
    <location>
        <begin position="32"/>
        <end position="41"/>
    </location>
</feature>
<dbReference type="Proteomes" id="UP000198618">
    <property type="component" value="Unassembled WGS sequence"/>
</dbReference>
<dbReference type="RefSeq" id="WP_244513523.1">
    <property type="nucleotide sequence ID" value="NZ_FOHE01000011.1"/>
</dbReference>
<sequence length="115" mass="13061">MTETKRLTDEQLAEIRERAEKAMEGPWRIGKQSPNGAQNVGTMGGLLTAQTTDLDNATFIAHAREDIPKLVAEIERLRKQLTLIHSDTFYEDDEFISIKHVIRKRTEIALGGERK</sequence>
<gene>
    <name evidence="2" type="ORF">SAMN05216389_11154</name>
</gene>
<evidence type="ECO:0000313" key="2">
    <source>
        <dbReference type="EMBL" id="SET43222.1"/>
    </source>
</evidence>
<feature type="region of interest" description="Disordered" evidence="1">
    <location>
        <begin position="21"/>
        <end position="43"/>
    </location>
</feature>
<dbReference type="STRING" id="930131.SAMN05216389_11154"/>
<protein>
    <recommendedName>
        <fullName evidence="4">Ead/Ea22-like family protein</fullName>
    </recommendedName>
</protein>
<evidence type="ECO:0000256" key="1">
    <source>
        <dbReference type="SAM" id="MobiDB-lite"/>
    </source>
</evidence>
<organism evidence="2 3">
    <name type="scientific">Oceanobacillus limi</name>
    <dbReference type="NCBI Taxonomy" id="930131"/>
    <lineage>
        <taxon>Bacteria</taxon>
        <taxon>Bacillati</taxon>
        <taxon>Bacillota</taxon>
        <taxon>Bacilli</taxon>
        <taxon>Bacillales</taxon>
        <taxon>Bacillaceae</taxon>
        <taxon>Oceanobacillus</taxon>
    </lineage>
</organism>
<proteinExistence type="predicted"/>
<dbReference type="EMBL" id="FOHE01000011">
    <property type="protein sequence ID" value="SET43222.1"/>
    <property type="molecule type" value="Genomic_DNA"/>
</dbReference>
<evidence type="ECO:0000313" key="3">
    <source>
        <dbReference type="Proteomes" id="UP000198618"/>
    </source>
</evidence>
<dbReference type="AlphaFoldDB" id="A0A1I0EDU9"/>
<keyword evidence="3" id="KW-1185">Reference proteome</keyword>
<reference evidence="2 3" key="1">
    <citation type="submission" date="2016-10" db="EMBL/GenBank/DDBJ databases">
        <authorList>
            <person name="de Groot N.N."/>
        </authorList>
    </citation>
    <scope>NUCLEOTIDE SEQUENCE [LARGE SCALE GENOMIC DNA]</scope>
    <source>
        <strain evidence="2 3">IBRC-M 10780</strain>
    </source>
</reference>
<name>A0A1I0EDU9_9BACI</name>